<keyword evidence="5 7" id="KW-1133">Transmembrane helix</keyword>
<dbReference type="InterPro" id="IPR000515">
    <property type="entry name" value="MetI-like"/>
</dbReference>
<sequence>MSSIITVIAALAAWEVSSRLGILPNSVFPSMSQTATRLGELLIDPLFWAAFVETVVSWIVGVLIAAAIGIPVGMVLGRVAFAYRSTRLLVDFLRTIPSIAVIPLITLLFGATMQMKIILIVYGAVWPLVLQMIYGVRDTDKVLVDTVHSYKVSKWRAAASVLFPSALPYLVTGMRISIVVGLLLAISAEMLGSAPGIGLELALAQTGGDLSLTYAYIVFIGLVAVLVDILLRRLSRVVLFWHASVREEKP</sequence>
<evidence type="ECO:0000256" key="3">
    <source>
        <dbReference type="ARBA" id="ARBA00022475"/>
    </source>
</evidence>
<keyword evidence="10" id="KW-1185">Reference proteome</keyword>
<feature type="transmembrane region" description="Helical" evidence="7">
    <location>
        <begin position="157"/>
        <end position="186"/>
    </location>
</feature>
<dbReference type="InterPro" id="IPR035906">
    <property type="entry name" value="MetI-like_sf"/>
</dbReference>
<feature type="domain" description="ABC transmembrane type-1" evidence="8">
    <location>
        <begin position="51"/>
        <end position="235"/>
    </location>
</feature>
<dbReference type="Gene3D" id="1.10.3720.10">
    <property type="entry name" value="MetI-like"/>
    <property type="match status" value="1"/>
</dbReference>
<keyword evidence="4 7" id="KW-0812">Transmembrane</keyword>
<dbReference type="CDD" id="cd06261">
    <property type="entry name" value="TM_PBP2"/>
    <property type="match status" value="1"/>
</dbReference>
<protein>
    <submittedName>
        <fullName evidence="9">ABC transporter permease</fullName>
    </submittedName>
</protein>
<evidence type="ECO:0000313" key="9">
    <source>
        <dbReference type="EMBL" id="MDI2099231.1"/>
    </source>
</evidence>
<dbReference type="PANTHER" id="PTHR30151:SF38">
    <property type="entry name" value="ALIPHATIC SULFONATES TRANSPORT PERMEASE PROTEIN SSUC-RELATED"/>
    <property type="match status" value="1"/>
</dbReference>
<comment type="subcellular location">
    <subcellularLocation>
        <location evidence="1 7">Cell membrane</location>
        <topology evidence="1 7">Multi-pass membrane protein</topology>
    </subcellularLocation>
</comment>
<feature type="transmembrane region" description="Helical" evidence="7">
    <location>
        <begin position="56"/>
        <end position="76"/>
    </location>
</feature>
<dbReference type="GO" id="GO:0005886">
    <property type="term" value="C:plasma membrane"/>
    <property type="evidence" value="ECO:0007669"/>
    <property type="project" value="UniProtKB-SubCell"/>
</dbReference>
<proteinExistence type="inferred from homology"/>
<dbReference type="Pfam" id="PF00528">
    <property type="entry name" value="BPD_transp_1"/>
    <property type="match status" value="1"/>
</dbReference>
<evidence type="ECO:0000256" key="1">
    <source>
        <dbReference type="ARBA" id="ARBA00004651"/>
    </source>
</evidence>
<accession>A0AAW6T5X4</accession>
<dbReference type="RefSeq" id="WP_281489010.1">
    <property type="nucleotide sequence ID" value="NZ_CP159582.1"/>
</dbReference>
<evidence type="ECO:0000256" key="4">
    <source>
        <dbReference type="ARBA" id="ARBA00022692"/>
    </source>
</evidence>
<keyword evidence="6 7" id="KW-0472">Membrane</keyword>
<gene>
    <name evidence="9" type="ORF">QF206_09685</name>
</gene>
<dbReference type="PROSITE" id="PS50928">
    <property type="entry name" value="ABC_TM1"/>
    <property type="match status" value="1"/>
</dbReference>
<dbReference type="PANTHER" id="PTHR30151">
    <property type="entry name" value="ALKANE SULFONATE ABC TRANSPORTER-RELATED, MEMBRANE SUBUNIT"/>
    <property type="match status" value="1"/>
</dbReference>
<evidence type="ECO:0000256" key="7">
    <source>
        <dbReference type="RuleBase" id="RU363032"/>
    </source>
</evidence>
<keyword evidence="2 7" id="KW-0813">Transport</keyword>
<feature type="transmembrane region" description="Helical" evidence="7">
    <location>
        <begin position="213"/>
        <end position="231"/>
    </location>
</feature>
<reference evidence="9 10" key="1">
    <citation type="submission" date="2023-04" db="EMBL/GenBank/DDBJ databases">
        <title>Klugiella caeni sp. nov. isolated from the sludge of biochemical tank.</title>
        <authorList>
            <person name="Geng K."/>
        </authorList>
    </citation>
    <scope>NUCLEOTIDE SEQUENCE [LARGE SCALE GENOMIC DNA]</scope>
    <source>
        <strain evidence="9 10">YN-L-19</strain>
    </source>
</reference>
<dbReference type="AlphaFoldDB" id="A0AAW6T5X4"/>
<dbReference type="SUPFAM" id="SSF161098">
    <property type="entry name" value="MetI-like"/>
    <property type="match status" value="1"/>
</dbReference>
<organism evidence="9 10">
    <name type="scientific">Ruicaihuangia caeni</name>
    <dbReference type="NCBI Taxonomy" id="3042517"/>
    <lineage>
        <taxon>Bacteria</taxon>
        <taxon>Bacillati</taxon>
        <taxon>Actinomycetota</taxon>
        <taxon>Actinomycetes</taxon>
        <taxon>Micrococcales</taxon>
        <taxon>Microbacteriaceae</taxon>
        <taxon>Ruicaihuangia</taxon>
    </lineage>
</organism>
<dbReference type="EMBL" id="JASATX010000003">
    <property type="protein sequence ID" value="MDI2099231.1"/>
    <property type="molecule type" value="Genomic_DNA"/>
</dbReference>
<evidence type="ECO:0000259" key="8">
    <source>
        <dbReference type="PROSITE" id="PS50928"/>
    </source>
</evidence>
<comment type="similarity">
    <text evidence="7">Belongs to the binding-protein-dependent transport system permease family.</text>
</comment>
<keyword evidence="3" id="KW-1003">Cell membrane</keyword>
<feature type="transmembrane region" description="Helical" evidence="7">
    <location>
        <begin position="117"/>
        <end position="136"/>
    </location>
</feature>
<comment type="caution">
    <text evidence="9">The sequence shown here is derived from an EMBL/GenBank/DDBJ whole genome shotgun (WGS) entry which is preliminary data.</text>
</comment>
<name>A0AAW6T5X4_9MICO</name>
<evidence type="ECO:0000256" key="6">
    <source>
        <dbReference type="ARBA" id="ARBA00023136"/>
    </source>
</evidence>
<dbReference type="GO" id="GO:0055085">
    <property type="term" value="P:transmembrane transport"/>
    <property type="evidence" value="ECO:0007669"/>
    <property type="project" value="InterPro"/>
</dbReference>
<dbReference type="Proteomes" id="UP001321506">
    <property type="component" value="Unassembled WGS sequence"/>
</dbReference>
<evidence type="ECO:0000256" key="5">
    <source>
        <dbReference type="ARBA" id="ARBA00022989"/>
    </source>
</evidence>
<feature type="transmembrane region" description="Helical" evidence="7">
    <location>
        <begin position="88"/>
        <end position="111"/>
    </location>
</feature>
<evidence type="ECO:0000256" key="2">
    <source>
        <dbReference type="ARBA" id="ARBA00022448"/>
    </source>
</evidence>
<evidence type="ECO:0000313" key="10">
    <source>
        <dbReference type="Proteomes" id="UP001321506"/>
    </source>
</evidence>